<dbReference type="AlphaFoldDB" id="A0A2P2JHE5"/>
<dbReference type="EMBL" id="GGEC01012386">
    <property type="protein sequence ID" value="MBW92869.1"/>
    <property type="molecule type" value="Transcribed_RNA"/>
</dbReference>
<feature type="signal peptide" evidence="1">
    <location>
        <begin position="1"/>
        <end position="36"/>
    </location>
</feature>
<evidence type="ECO:0000313" key="2">
    <source>
        <dbReference type="EMBL" id="MBW92869.1"/>
    </source>
</evidence>
<name>A0A2P2JHE5_RHIMU</name>
<evidence type="ECO:0000256" key="1">
    <source>
        <dbReference type="SAM" id="SignalP"/>
    </source>
</evidence>
<accession>A0A2P2JHE5</accession>
<feature type="chain" id="PRO_5015111160" evidence="1">
    <location>
        <begin position="37"/>
        <end position="57"/>
    </location>
</feature>
<keyword evidence="1" id="KW-0732">Signal</keyword>
<proteinExistence type="predicted"/>
<organism evidence="2">
    <name type="scientific">Rhizophora mucronata</name>
    <name type="common">Asiatic mangrove</name>
    <dbReference type="NCBI Taxonomy" id="61149"/>
    <lineage>
        <taxon>Eukaryota</taxon>
        <taxon>Viridiplantae</taxon>
        <taxon>Streptophyta</taxon>
        <taxon>Embryophyta</taxon>
        <taxon>Tracheophyta</taxon>
        <taxon>Spermatophyta</taxon>
        <taxon>Magnoliopsida</taxon>
        <taxon>eudicotyledons</taxon>
        <taxon>Gunneridae</taxon>
        <taxon>Pentapetalae</taxon>
        <taxon>rosids</taxon>
        <taxon>fabids</taxon>
        <taxon>Malpighiales</taxon>
        <taxon>Rhizophoraceae</taxon>
        <taxon>Rhizophora</taxon>
    </lineage>
</organism>
<protein>
    <submittedName>
        <fullName evidence="2">Uncharacterized protein</fullName>
    </submittedName>
</protein>
<sequence>MLCSREWHCNILSPTCSNWCSIWLLLIAKGVTPTTSLWNQEGFHSKANNVWKALGFC</sequence>
<reference evidence="2" key="1">
    <citation type="submission" date="2018-02" db="EMBL/GenBank/DDBJ databases">
        <title>Rhizophora mucronata_Transcriptome.</title>
        <authorList>
            <person name="Meera S.P."/>
            <person name="Sreeshan A."/>
            <person name="Augustine A."/>
        </authorList>
    </citation>
    <scope>NUCLEOTIDE SEQUENCE</scope>
    <source>
        <tissue evidence="2">Leaf</tissue>
    </source>
</reference>